<dbReference type="Proteomes" id="UP000027466">
    <property type="component" value="Unassembled WGS sequence"/>
</dbReference>
<evidence type="ECO:0000256" key="7">
    <source>
        <dbReference type="ARBA" id="ARBA00022970"/>
    </source>
</evidence>
<evidence type="ECO:0000256" key="1">
    <source>
        <dbReference type="ARBA" id="ARBA00005417"/>
    </source>
</evidence>
<keyword evidence="10" id="KW-1185">Reference proteome</keyword>
<keyword evidence="4" id="KW-0472">Membrane</keyword>
<dbReference type="InterPro" id="IPR003439">
    <property type="entry name" value="ABC_transporter-like_ATP-bd"/>
</dbReference>
<dbReference type="InterPro" id="IPR027417">
    <property type="entry name" value="P-loop_NTPase"/>
</dbReference>
<organism evidence="9 10">
    <name type="scientific">Caballeronia glathei</name>
    <dbReference type="NCBI Taxonomy" id="60547"/>
    <lineage>
        <taxon>Bacteria</taxon>
        <taxon>Pseudomonadati</taxon>
        <taxon>Pseudomonadota</taxon>
        <taxon>Betaproteobacteria</taxon>
        <taxon>Burkholderiales</taxon>
        <taxon>Burkholderiaceae</taxon>
        <taxon>Caballeronia</taxon>
    </lineage>
</organism>
<dbReference type="EMBL" id="JFHC01000029">
    <property type="protein sequence ID" value="KDR41261.1"/>
    <property type="molecule type" value="Genomic_DNA"/>
</dbReference>
<keyword evidence="3" id="KW-1003">Cell membrane</keyword>
<sequence length="230" mass="25088">MLEVTNLHASYGETNVLHGVGFDVQAGEVVTLIGRNGVGKTTTLKAIIGEMRQRSGQVRFKGTDMLPLGPERTARAGIGYVAEDRGIFATLSVIENLTISPVRGPAAWPLERIFELFPVLHKRSHQKASTLSGGEQQMLAIARPLHMGSQLILLDEPTEGLAPVIVDRIGDVILQLKADGRTVLLVEQNLRFAISVADRHNLMVDGKIIQTLSNADVIEREHELLEHLGV</sequence>
<keyword evidence="6" id="KW-0067">ATP-binding</keyword>
<dbReference type="Gene3D" id="3.40.50.300">
    <property type="entry name" value="P-loop containing nucleotide triphosphate hydrolases"/>
    <property type="match status" value="1"/>
</dbReference>
<comment type="caution">
    <text evidence="9">The sequence shown here is derived from an EMBL/GenBank/DDBJ whole genome shotgun (WGS) entry which is preliminary data.</text>
</comment>
<dbReference type="GO" id="GO:0015658">
    <property type="term" value="F:branched-chain amino acid transmembrane transporter activity"/>
    <property type="evidence" value="ECO:0007669"/>
    <property type="project" value="TreeGrafter"/>
</dbReference>
<evidence type="ECO:0000313" key="10">
    <source>
        <dbReference type="Proteomes" id="UP000027466"/>
    </source>
</evidence>
<keyword evidence="2" id="KW-0813">Transport</keyword>
<dbReference type="AlphaFoldDB" id="A0A069PVA4"/>
<dbReference type="GO" id="GO:0016887">
    <property type="term" value="F:ATP hydrolysis activity"/>
    <property type="evidence" value="ECO:0007669"/>
    <property type="project" value="InterPro"/>
</dbReference>
<dbReference type="GO" id="GO:0005524">
    <property type="term" value="F:ATP binding"/>
    <property type="evidence" value="ECO:0007669"/>
    <property type="project" value="UniProtKB-KW"/>
</dbReference>
<protein>
    <submittedName>
        <fullName evidence="9">Histidinol dehydrogenase</fullName>
    </submittedName>
</protein>
<dbReference type="InterPro" id="IPR052156">
    <property type="entry name" value="BCAA_Transport_ATP-bd_LivF"/>
</dbReference>
<accession>A0A069PVA4</accession>
<dbReference type="SMART" id="SM00382">
    <property type="entry name" value="AAA"/>
    <property type="match status" value="1"/>
</dbReference>
<dbReference type="PANTHER" id="PTHR43820:SF4">
    <property type="entry name" value="HIGH-AFFINITY BRANCHED-CHAIN AMINO ACID TRANSPORT ATP-BINDING PROTEIN LIVF"/>
    <property type="match status" value="1"/>
</dbReference>
<keyword evidence="4" id="KW-0997">Cell inner membrane</keyword>
<dbReference type="GO" id="GO:0015807">
    <property type="term" value="P:L-amino acid transport"/>
    <property type="evidence" value="ECO:0007669"/>
    <property type="project" value="TreeGrafter"/>
</dbReference>
<evidence type="ECO:0000313" key="9">
    <source>
        <dbReference type="EMBL" id="KDR41261.1"/>
    </source>
</evidence>
<evidence type="ECO:0000256" key="5">
    <source>
        <dbReference type="ARBA" id="ARBA00022741"/>
    </source>
</evidence>
<dbReference type="InterPro" id="IPR003593">
    <property type="entry name" value="AAA+_ATPase"/>
</dbReference>
<proteinExistence type="inferred from homology"/>
<dbReference type="Pfam" id="PF00005">
    <property type="entry name" value="ABC_tran"/>
    <property type="match status" value="1"/>
</dbReference>
<dbReference type="PANTHER" id="PTHR43820">
    <property type="entry name" value="HIGH-AFFINITY BRANCHED-CHAIN AMINO ACID TRANSPORT ATP-BINDING PROTEIN LIVF"/>
    <property type="match status" value="1"/>
</dbReference>
<reference evidence="9 10" key="1">
    <citation type="submission" date="2014-03" db="EMBL/GenBank/DDBJ databases">
        <title>Draft Genome Sequences of Four Burkholderia Strains.</title>
        <authorList>
            <person name="Liu X.Y."/>
            <person name="Li C.X."/>
            <person name="Xu J.H."/>
        </authorList>
    </citation>
    <scope>NUCLEOTIDE SEQUENCE [LARGE SCALE GENOMIC DNA]</scope>
    <source>
        <strain evidence="9 10">DSM 50014</strain>
    </source>
</reference>
<name>A0A069PVA4_9BURK</name>
<comment type="similarity">
    <text evidence="1">Belongs to the ABC transporter superfamily.</text>
</comment>
<gene>
    <name evidence="9" type="ORF">BG61_18185</name>
</gene>
<keyword evidence="5" id="KW-0547">Nucleotide-binding</keyword>
<feature type="domain" description="ABC transporter" evidence="8">
    <location>
        <begin position="2"/>
        <end position="230"/>
    </location>
</feature>
<evidence type="ECO:0000256" key="4">
    <source>
        <dbReference type="ARBA" id="ARBA00022519"/>
    </source>
</evidence>
<dbReference type="PROSITE" id="PS50893">
    <property type="entry name" value="ABC_TRANSPORTER_2"/>
    <property type="match status" value="1"/>
</dbReference>
<dbReference type="CDD" id="cd03224">
    <property type="entry name" value="ABC_TM1139_LivF_branched"/>
    <property type="match status" value="1"/>
</dbReference>
<dbReference type="RefSeq" id="WP_035937636.1">
    <property type="nucleotide sequence ID" value="NZ_CADFFX010000012.1"/>
</dbReference>
<evidence type="ECO:0000256" key="2">
    <source>
        <dbReference type="ARBA" id="ARBA00022448"/>
    </source>
</evidence>
<evidence type="ECO:0000259" key="8">
    <source>
        <dbReference type="PROSITE" id="PS50893"/>
    </source>
</evidence>
<evidence type="ECO:0000256" key="3">
    <source>
        <dbReference type="ARBA" id="ARBA00022475"/>
    </source>
</evidence>
<keyword evidence="7" id="KW-0029">Amino-acid transport</keyword>
<evidence type="ECO:0000256" key="6">
    <source>
        <dbReference type="ARBA" id="ARBA00022840"/>
    </source>
</evidence>
<dbReference type="SUPFAM" id="SSF52540">
    <property type="entry name" value="P-loop containing nucleoside triphosphate hydrolases"/>
    <property type="match status" value="1"/>
</dbReference>
<dbReference type="STRING" id="60547.GCA_000751215_05380"/>